<organism evidence="6 7">
    <name type="scientific">Cutaneotrichosporon oleaginosum</name>
    <dbReference type="NCBI Taxonomy" id="879819"/>
    <lineage>
        <taxon>Eukaryota</taxon>
        <taxon>Fungi</taxon>
        <taxon>Dikarya</taxon>
        <taxon>Basidiomycota</taxon>
        <taxon>Agaricomycotina</taxon>
        <taxon>Tremellomycetes</taxon>
        <taxon>Trichosporonales</taxon>
        <taxon>Trichosporonaceae</taxon>
        <taxon>Cutaneotrichosporon</taxon>
    </lineage>
</organism>
<dbReference type="SUPFAM" id="SSF51430">
    <property type="entry name" value="NAD(P)-linked oxidoreductase"/>
    <property type="match status" value="1"/>
</dbReference>
<dbReference type="PANTHER" id="PTHR11732">
    <property type="entry name" value="ALDO/KETO REDUCTASE"/>
    <property type="match status" value="1"/>
</dbReference>
<evidence type="ECO:0000313" key="7">
    <source>
        <dbReference type="Proteomes" id="UP000053611"/>
    </source>
</evidence>
<dbReference type="EMBL" id="KQ087207">
    <property type="protein sequence ID" value="KLT42261.1"/>
    <property type="molecule type" value="Genomic_DNA"/>
</dbReference>
<evidence type="ECO:0000313" key="6">
    <source>
        <dbReference type="EMBL" id="KLT42261.1"/>
    </source>
</evidence>
<dbReference type="InterPro" id="IPR018170">
    <property type="entry name" value="Aldo/ket_reductase_CS"/>
</dbReference>
<dbReference type="STRING" id="879819.A0A0J0XMB4"/>
<dbReference type="Pfam" id="PF00248">
    <property type="entry name" value="Aldo_ket_red"/>
    <property type="match status" value="1"/>
</dbReference>
<reference evidence="6 7" key="1">
    <citation type="submission" date="2015-03" db="EMBL/GenBank/DDBJ databases">
        <title>Genomics and transcriptomics of the oil-accumulating basidiomycete yeast T. oleaginosus allow insights into substrate utilization and the diverse evolutionary trajectories of mating systems in fungi.</title>
        <authorList>
            <consortium name="DOE Joint Genome Institute"/>
            <person name="Kourist R."/>
            <person name="Kracht O."/>
            <person name="Bracharz F."/>
            <person name="Lipzen A."/>
            <person name="Nolan M."/>
            <person name="Ohm R."/>
            <person name="Grigoriev I."/>
            <person name="Sun S."/>
            <person name="Heitman J."/>
            <person name="Bruck T."/>
            <person name="Nowrousian M."/>
        </authorList>
    </citation>
    <scope>NUCLEOTIDE SEQUENCE [LARGE SCALE GENOMIC DNA]</scope>
    <source>
        <strain evidence="6 7">IBC0246</strain>
    </source>
</reference>
<gene>
    <name evidence="6" type="ORF">CC85DRAFT_285664</name>
</gene>
<dbReference type="PROSITE" id="PS00798">
    <property type="entry name" value="ALDOKETO_REDUCTASE_1"/>
    <property type="match status" value="1"/>
</dbReference>
<evidence type="ECO:0000259" key="5">
    <source>
        <dbReference type="Pfam" id="PF00248"/>
    </source>
</evidence>
<accession>A0A0J0XMB4</accession>
<dbReference type="Proteomes" id="UP000053611">
    <property type="component" value="Unassembled WGS sequence"/>
</dbReference>
<feature type="site" description="Lowers pKa of active site Tyr" evidence="4">
    <location>
        <position position="80"/>
    </location>
</feature>
<evidence type="ECO:0000256" key="1">
    <source>
        <dbReference type="ARBA" id="ARBA00023002"/>
    </source>
</evidence>
<keyword evidence="1" id="KW-0560">Oxidoreductase</keyword>
<dbReference type="OrthoDB" id="416253at2759"/>
<protein>
    <submittedName>
        <fullName evidence="6">Aldo/keto reductase</fullName>
    </submittedName>
</protein>
<evidence type="ECO:0000256" key="2">
    <source>
        <dbReference type="PIRSR" id="PIRSR000097-1"/>
    </source>
</evidence>
<dbReference type="PIRSF" id="PIRSF000097">
    <property type="entry name" value="AKR"/>
    <property type="match status" value="1"/>
</dbReference>
<dbReference type="Gene3D" id="3.20.20.100">
    <property type="entry name" value="NADP-dependent oxidoreductase domain"/>
    <property type="match status" value="1"/>
</dbReference>
<feature type="active site" description="Proton donor" evidence="2">
    <location>
        <position position="51"/>
    </location>
</feature>
<sequence>MTNATTVKLQSGASMPLTGLGLWKVPRDVAADQVYAALKAGYRLLDGAADYANEKECGAGVARAIQEGVVTREELFIVSKLWNTNHAAKHVEPACRKSLADWGLEYFDLYLIHMPIPLAYVDPAVREHPGWTTTGDDSGEIRTERSPIHLTWGAMEACHAQGLAKNIGVSNFCSALIVDLMCYANVHPQVLQIEMHPYFVQQGMIDVCKAYDIHIMAYSSFGPASWVELDHPATKTLPSLLSLDTITQIADAHDATPAQVLLRWATQRGITVIPKSSNPARLKENLDNTSLMLSEEEIRTISGLDKKFRIAGGGDPRINIWA</sequence>
<evidence type="ECO:0000256" key="4">
    <source>
        <dbReference type="PIRSR" id="PIRSR000097-3"/>
    </source>
</evidence>
<dbReference type="PROSITE" id="PS00062">
    <property type="entry name" value="ALDOKETO_REDUCTASE_2"/>
    <property type="match status" value="1"/>
</dbReference>
<dbReference type="AlphaFoldDB" id="A0A0J0XMB4"/>
<dbReference type="FunFam" id="3.20.20.100:FF:000002">
    <property type="entry name" value="2,5-diketo-D-gluconic acid reductase A"/>
    <property type="match status" value="1"/>
</dbReference>
<proteinExistence type="predicted"/>
<dbReference type="GO" id="GO:0016616">
    <property type="term" value="F:oxidoreductase activity, acting on the CH-OH group of donors, NAD or NADP as acceptor"/>
    <property type="evidence" value="ECO:0007669"/>
    <property type="project" value="UniProtKB-ARBA"/>
</dbReference>
<name>A0A0J0XMB4_9TREE</name>
<dbReference type="InterPro" id="IPR036812">
    <property type="entry name" value="NAD(P)_OxRdtase_dom_sf"/>
</dbReference>
<keyword evidence="7" id="KW-1185">Reference proteome</keyword>
<feature type="binding site" evidence="3">
    <location>
        <position position="113"/>
    </location>
    <ligand>
        <name>substrate</name>
    </ligand>
</feature>
<dbReference type="InterPro" id="IPR020471">
    <property type="entry name" value="AKR"/>
</dbReference>
<evidence type="ECO:0000256" key="3">
    <source>
        <dbReference type="PIRSR" id="PIRSR000097-2"/>
    </source>
</evidence>
<dbReference type="RefSeq" id="XP_018278752.1">
    <property type="nucleotide sequence ID" value="XM_018423199.1"/>
</dbReference>
<feature type="domain" description="NADP-dependent oxidoreductase" evidence="5">
    <location>
        <begin position="23"/>
        <end position="305"/>
    </location>
</feature>
<dbReference type="InterPro" id="IPR023210">
    <property type="entry name" value="NADP_OxRdtase_dom"/>
</dbReference>
<dbReference type="GeneID" id="28983802"/>
<dbReference type="PRINTS" id="PR00069">
    <property type="entry name" value="ALDKETRDTASE"/>
</dbReference>